<keyword evidence="1" id="KW-0472">Membrane</keyword>
<name>F4WRQ7_ACREC</name>
<keyword evidence="3" id="KW-1185">Reference proteome</keyword>
<feature type="transmembrane region" description="Helical" evidence="1">
    <location>
        <begin position="33"/>
        <end position="60"/>
    </location>
</feature>
<dbReference type="InParanoid" id="F4WRQ7"/>
<reference evidence="2" key="1">
    <citation type="submission" date="2011-02" db="EMBL/GenBank/DDBJ databases">
        <title>The genome of the leaf-cutting ant Acromyrmex echinatior suggests key adaptations to social evolution and fungus farming.</title>
        <authorList>
            <person name="Nygaard S."/>
            <person name="Zhang G."/>
        </authorList>
    </citation>
    <scope>NUCLEOTIDE SEQUENCE</scope>
</reference>
<dbReference type="Proteomes" id="UP000007755">
    <property type="component" value="Unassembled WGS sequence"/>
</dbReference>
<organism evidence="3">
    <name type="scientific">Acromyrmex echinatior</name>
    <name type="common">Panamanian leafcutter ant</name>
    <name type="synonym">Acromyrmex octospinosus echinatior</name>
    <dbReference type="NCBI Taxonomy" id="103372"/>
    <lineage>
        <taxon>Eukaryota</taxon>
        <taxon>Metazoa</taxon>
        <taxon>Ecdysozoa</taxon>
        <taxon>Arthropoda</taxon>
        <taxon>Hexapoda</taxon>
        <taxon>Insecta</taxon>
        <taxon>Pterygota</taxon>
        <taxon>Neoptera</taxon>
        <taxon>Endopterygota</taxon>
        <taxon>Hymenoptera</taxon>
        <taxon>Apocrita</taxon>
        <taxon>Aculeata</taxon>
        <taxon>Formicoidea</taxon>
        <taxon>Formicidae</taxon>
        <taxon>Myrmicinae</taxon>
        <taxon>Acromyrmex</taxon>
    </lineage>
</organism>
<dbReference type="STRING" id="103372.F4WRQ7"/>
<keyword evidence="1" id="KW-0812">Transmembrane</keyword>
<dbReference type="EMBL" id="GL888292">
    <property type="protein sequence ID" value="EGI63064.1"/>
    <property type="molecule type" value="Genomic_DNA"/>
</dbReference>
<keyword evidence="1" id="KW-1133">Transmembrane helix</keyword>
<dbReference type="AlphaFoldDB" id="F4WRQ7"/>
<accession>F4WRQ7</accession>
<evidence type="ECO:0000256" key="1">
    <source>
        <dbReference type="SAM" id="Phobius"/>
    </source>
</evidence>
<gene>
    <name evidence="2" type="ORF">G5I_08510</name>
</gene>
<evidence type="ECO:0000313" key="3">
    <source>
        <dbReference type="Proteomes" id="UP000007755"/>
    </source>
</evidence>
<protein>
    <submittedName>
        <fullName evidence="2">Uncharacterized protein</fullName>
    </submittedName>
</protein>
<sequence>MHAGWPRRIERDSYRRTWRVSQSLQVEPVRADSAVRCCWCLAAVASAAAVAAVVVAAAAATRPRLRRLGNQVEPRASRAGYGARRRVGEEHVEGVPGRHLASERWRAERSLAASDVGDCPDATATARFSSVNTRALSGAHRIVYIIVREYVDTS</sequence>
<proteinExistence type="predicted"/>
<evidence type="ECO:0000313" key="2">
    <source>
        <dbReference type="EMBL" id="EGI63064.1"/>
    </source>
</evidence>